<dbReference type="InterPro" id="IPR008920">
    <property type="entry name" value="TF_FadR/GntR_C"/>
</dbReference>
<accession>A0A1N7IUF6</accession>
<dbReference type="GO" id="GO:0003700">
    <property type="term" value="F:DNA-binding transcription factor activity"/>
    <property type="evidence" value="ECO:0007669"/>
    <property type="project" value="InterPro"/>
</dbReference>
<dbReference type="PANTHER" id="PTHR43537">
    <property type="entry name" value="TRANSCRIPTIONAL REGULATOR, GNTR FAMILY"/>
    <property type="match status" value="1"/>
</dbReference>
<protein>
    <submittedName>
        <fullName evidence="5">Transcriptional regulator, GntR family</fullName>
    </submittedName>
</protein>
<keyword evidence="3" id="KW-0804">Transcription</keyword>
<dbReference type="SUPFAM" id="SSF46785">
    <property type="entry name" value="Winged helix' DNA-binding domain"/>
    <property type="match status" value="1"/>
</dbReference>
<dbReference type="InterPro" id="IPR036388">
    <property type="entry name" value="WH-like_DNA-bd_sf"/>
</dbReference>
<feature type="domain" description="HTH gntR-type" evidence="4">
    <location>
        <begin position="6"/>
        <end position="73"/>
    </location>
</feature>
<dbReference type="STRING" id="80876.SAMN05421779_101626"/>
<evidence type="ECO:0000313" key="6">
    <source>
        <dbReference type="Proteomes" id="UP000185678"/>
    </source>
</evidence>
<keyword evidence="2" id="KW-0238">DNA-binding</keyword>
<organism evidence="5 6">
    <name type="scientific">Insolitispirillum peregrinum</name>
    <dbReference type="NCBI Taxonomy" id="80876"/>
    <lineage>
        <taxon>Bacteria</taxon>
        <taxon>Pseudomonadati</taxon>
        <taxon>Pseudomonadota</taxon>
        <taxon>Alphaproteobacteria</taxon>
        <taxon>Rhodospirillales</taxon>
        <taxon>Novispirillaceae</taxon>
        <taxon>Insolitispirillum</taxon>
    </lineage>
</organism>
<reference evidence="5 6" key="1">
    <citation type="submission" date="2017-01" db="EMBL/GenBank/DDBJ databases">
        <authorList>
            <person name="Mah S.A."/>
            <person name="Swanson W.J."/>
            <person name="Moy G.W."/>
            <person name="Vacquier V.D."/>
        </authorList>
    </citation>
    <scope>NUCLEOTIDE SEQUENCE [LARGE SCALE GENOMIC DNA]</scope>
    <source>
        <strain evidence="5 6">DSM 11589</strain>
    </source>
</reference>
<evidence type="ECO:0000256" key="2">
    <source>
        <dbReference type="ARBA" id="ARBA00023125"/>
    </source>
</evidence>
<dbReference type="Proteomes" id="UP000185678">
    <property type="component" value="Unassembled WGS sequence"/>
</dbReference>
<dbReference type="RefSeq" id="WP_076398698.1">
    <property type="nucleotide sequence ID" value="NZ_FTOA01000001.1"/>
</dbReference>
<dbReference type="InterPro" id="IPR000524">
    <property type="entry name" value="Tscrpt_reg_HTH_GntR"/>
</dbReference>
<dbReference type="PANTHER" id="PTHR43537:SF49">
    <property type="entry name" value="TRANSCRIPTIONAL REGULATORY PROTEIN"/>
    <property type="match status" value="1"/>
</dbReference>
<dbReference type="OrthoDB" id="9789310at2"/>
<dbReference type="Gene3D" id="1.10.10.10">
    <property type="entry name" value="Winged helix-like DNA-binding domain superfamily/Winged helix DNA-binding domain"/>
    <property type="match status" value="1"/>
</dbReference>
<gene>
    <name evidence="5" type="ORF">SAMN05421779_101626</name>
</gene>
<evidence type="ECO:0000313" key="5">
    <source>
        <dbReference type="EMBL" id="SIS40722.1"/>
    </source>
</evidence>
<evidence type="ECO:0000256" key="3">
    <source>
        <dbReference type="ARBA" id="ARBA00023163"/>
    </source>
</evidence>
<dbReference type="GO" id="GO:0003677">
    <property type="term" value="F:DNA binding"/>
    <property type="evidence" value="ECO:0007669"/>
    <property type="project" value="UniProtKB-KW"/>
</dbReference>
<dbReference type="EMBL" id="FTOA01000001">
    <property type="protein sequence ID" value="SIS40722.1"/>
    <property type="molecule type" value="Genomic_DNA"/>
</dbReference>
<dbReference type="SUPFAM" id="SSF48008">
    <property type="entry name" value="GntR ligand-binding domain-like"/>
    <property type="match status" value="1"/>
</dbReference>
<dbReference type="Pfam" id="PF00392">
    <property type="entry name" value="GntR"/>
    <property type="match status" value="1"/>
</dbReference>
<dbReference type="PRINTS" id="PR00035">
    <property type="entry name" value="HTHGNTR"/>
</dbReference>
<dbReference type="InterPro" id="IPR011711">
    <property type="entry name" value="GntR_C"/>
</dbReference>
<evidence type="ECO:0000256" key="1">
    <source>
        <dbReference type="ARBA" id="ARBA00023015"/>
    </source>
</evidence>
<name>A0A1N7IUF6_9PROT</name>
<dbReference type="Pfam" id="PF07729">
    <property type="entry name" value="FCD"/>
    <property type="match status" value="1"/>
</dbReference>
<dbReference type="Gene3D" id="1.20.120.530">
    <property type="entry name" value="GntR ligand-binding domain-like"/>
    <property type="match status" value="1"/>
</dbReference>
<dbReference type="SMART" id="SM00345">
    <property type="entry name" value="HTH_GNTR"/>
    <property type="match status" value="1"/>
</dbReference>
<keyword evidence="1" id="KW-0805">Transcription regulation</keyword>
<evidence type="ECO:0000259" key="4">
    <source>
        <dbReference type="PROSITE" id="PS50949"/>
    </source>
</evidence>
<dbReference type="AlphaFoldDB" id="A0A1N7IUF6"/>
<dbReference type="SMART" id="SM00895">
    <property type="entry name" value="FCD"/>
    <property type="match status" value="1"/>
</dbReference>
<keyword evidence="6" id="KW-1185">Reference proteome</keyword>
<dbReference type="CDD" id="cd07377">
    <property type="entry name" value="WHTH_GntR"/>
    <property type="match status" value="1"/>
</dbReference>
<dbReference type="PROSITE" id="PS50949">
    <property type="entry name" value="HTH_GNTR"/>
    <property type="match status" value="1"/>
</dbReference>
<dbReference type="InterPro" id="IPR036390">
    <property type="entry name" value="WH_DNA-bd_sf"/>
</dbReference>
<sequence length="223" mass="25426">MSKHNPTRADQLRRTLEEEIFTGRLKPGDRLDEQSLAQRFNVSRTPVREALRQLSASHLIEVRPRQGAVVAVITLPRLIEMFEIMAELEGMCARLAARRMTEAERHALQTIIAEADQFAEQVDLDAYYTNNRQFHDAIYNGSHNHVLEEMTRSLHNRTAPYRRHQLNRPGRIHESLAEHKKVVEAILAVDPEAAGKAMNRHVNVQGDVFADFLSTLPTGYLTS</sequence>
<proteinExistence type="predicted"/>